<reference evidence="8 9" key="1">
    <citation type="submission" date="2018-08" db="EMBL/GenBank/DDBJ databases">
        <title>Verrucosispora craniellae sp. nov., isolated from a marine sponge in the South China Sea.</title>
        <authorList>
            <person name="Li L."/>
            <person name="Lin H.W."/>
        </authorList>
    </citation>
    <scope>NUCLEOTIDE SEQUENCE [LARGE SCALE GENOMIC DNA]</scope>
    <source>
        <strain evidence="8 9">LHW63014</strain>
    </source>
</reference>
<dbReference type="Proteomes" id="UP000262621">
    <property type="component" value="Unassembled WGS sequence"/>
</dbReference>
<dbReference type="Pfam" id="PF07683">
    <property type="entry name" value="CobW_C"/>
    <property type="match status" value="1"/>
</dbReference>
<dbReference type="PANTHER" id="PTHR43603">
    <property type="entry name" value="COBW DOMAIN-CONTAINING PROTEIN DDB_G0274527"/>
    <property type="match status" value="1"/>
</dbReference>
<proteinExistence type="inferred from homology"/>
<protein>
    <submittedName>
        <fullName evidence="8">GTP-binding protein</fullName>
    </submittedName>
</protein>
<evidence type="ECO:0000256" key="2">
    <source>
        <dbReference type="ARBA" id="ARBA00022801"/>
    </source>
</evidence>
<dbReference type="GO" id="GO:0000166">
    <property type="term" value="F:nucleotide binding"/>
    <property type="evidence" value="ECO:0007669"/>
    <property type="project" value="UniProtKB-KW"/>
</dbReference>
<keyword evidence="9" id="KW-1185">Reference proteome</keyword>
<dbReference type="InterPro" id="IPR003495">
    <property type="entry name" value="CobW/HypB/UreG_nucleotide-bd"/>
</dbReference>
<organism evidence="8 9">
    <name type="scientific">Micromonospora craniellae</name>
    <dbReference type="NCBI Taxonomy" id="2294034"/>
    <lineage>
        <taxon>Bacteria</taxon>
        <taxon>Bacillati</taxon>
        <taxon>Actinomycetota</taxon>
        <taxon>Actinomycetes</taxon>
        <taxon>Micromonosporales</taxon>
        <taxon>Micromonosporaceae</taxon>
        <taxon>Micromonospora</taxon>
    </lineage>
</organism>
<dbReference type="OrthoDB" id="9808822at2"/>
<dbReference type="InterPro" id="IPR027417">
    <property type="entry name" value="P-loop_NTPase"/>
</dbReference>
<comment type="caution">
    <text evidence="8">The sequence shown here is derived from an EMBL/GenBank/DDBJ whole genome shotgun (WGS) entry which is preliminary data.</text>
</comment>
<dbReference type="AlphaFoldDB" id="A0A372FXV8"/>
<name>A0A372FXV8_9ACTN</name>
<dbReference type="InterPro" id="IPR011629">
    <property type="entry name" value="CobW-like_C"/>
</dbReference>
<dbReference type="SMART" id="SM00833">
    <property type="entry name" value="CobW_C"/>
    <property type="match status" value="1"/>
</dbReference>
<dbReference type="Gene3D" id="3.30.1220.10">
    <property type="entry name" value="CobW-like, C-terminal domain"/>
    <property type="match status" value="1"/>
</dbReference>
<dbReference type="EMBL" id="QVFU01000015">
    <property type="protein sequence ID" value="RFS45641.1"/>
    <property type="molecule type" value="Genomic_DNA"/>
</dbReference>
<evidence type="ECO:0000259" key="7">
    <source>
        <dbReference type="SMART" id="SM00833"/>
    </source>
</evidence>
<feature type="domain" description="CobW C-terminal" evidence="7">
    <location>
        <begin position="258"/>
        <end position="373"/>
    </location>
</feature>
<dbReference type="InterPro" id="IPR036627">
    <property type="entry name" value="CobW-likC_sf"/>
</dbReference>
<gene>
    <name evidence="8" type="ORF">D0Q02_15955</name>
</gene>
<dbReference type="PANTHER" id="PTHR43603:SF1">
    <property type="entry name" value="ZINC-REGULATED GTPASE METALLOPROTEIN ACTIVATOR 1"/>
    <property type="match status" value="1"/>
</dbReference>
<comment type="catalytic activity">
    <reaction evidence="5">
        <text>GTP + H2O = GDP + phosphate + H(+)</text>
        <dbReference type="Rhea" id="RHEA:19669"/>
        <dbReference type="ChEBI" id="CHEBI:15377"/>
        <dbReference type="ChEBI" id="CHEBI:15378"/>
        <dbReference type="ChEBI" id="CHEBI:37565"/>
        <dbReference type="ChEBI" id="CHEBI:43474"/>
        <dbReference type="ChEBI" id="CHEBI:58189"/>
    </reaction>
    <physiologicalReaction direction="left-to-right" evidence="5">
        <dbReference type="Rhea" id="RHEA:19670"/>
    </physiologicalReaction>
</comment>
<evidence type="ECO:0000313" key="8">
    <source>
        <dbReference type="EMBL" id="RFS45641.1"/>
    </source>
</evidence>
<evidence type="ECO:0000256" key="1">
    <source>
        <dbReference type="ARBA" id="ARBA00022741"/>
    </source>
</evidence>
<dbReference type="GO" id="GO:0016787">
    <property type="term" value="F:hydrolase activity"/>
    <property type="evidence" value="ECO:0007669"/>
    <property type="project" value="UniProtKB-KW"/>
</dbReference>
<evidence type="ECO:0000256" key="3">
    <source>
        <dbReference type="ARBA" id="ARBA00023186"/>
    </source>
</evidence>
<feature type="region of interest" description="Disordered" evidence="6">
    <location>
        <begin position="394"/>
        <end position="413"/>
    </location>
</feature>
<evidence type="ECO:0000313" key="9">
    <source>
        <dbReference type="Proteomes" id="UP000262621"/>
    </source>
</evidence>
<evidence type="ECO:0000256" key="5">
    <source>
        <dbReference type="ARBA" id="ARBA00049117"/>
    </source>
</evidence>
<evidence type="ECO:0000256" key="6">
    <source>
        <dbReference type="SAM" id="MobiDB-lite"/>
    </source>
</evidence>
<dbReference type="Pfam" id="PF02492">
    <property type="entry name" value="cobW"/>
    <property type="match status" value="1"/>
</dbReference>
<keyword evidence="2" id="KW-0378">Hydrolase</keyword>
<keyword evidence="3" id="KW-0143">Chaperone</keyword>
<dbReference type="SUPFAM" id="SSF52540">
    <property type="entry name" value="P-loop containing nucleoside triphosphate hydrolases"/>
    <property type="match status" value="1"/>
</dbReference>
<dbReference type="InterPro" id="IPR051927">
    <property type="entry name" value="Zn_Chap_cDPG_Synth"/>
</dbReference>
<dbReference type="CDD" id="cd03112">
    <property type="entry name" value="CobW-like"/>
    <property type="match status" value="1"/>
</dbReference>
<comment type="similarity">
    <text evidence="4">Belongs to the SIMIBI class G3E GTPase family. ZNG1 subfamily.</text>
</comment>
<evidence type="ECO:0000256" key="4">
    <source>
        <dbReference type="ARBA" id="ARBA00034320"/>
    </source>
</evidence>
<dbReference type="RefSeq" id="WP_117228830.1">
    <property type="nucleotide sequence ID" value="NZ_QVFU01000015.1"/>
</dbReference>
<sequence length="413" mass="45936">MKTAKLPVTVLSGFLGAGKTTVLNHILANRDGLRVAVIVNDMSEVNIDAALVRDGGELSRTEERLIEMTNGCICCTLRDDLLSEVAHLARQGRFDYLIIESSGISEPMPVAATFAFGIDEDNHVLADIAELDTMATVVDAPHLIRQINAGDSLEERGLAAYEDDGRTVADLLVDQLEFADIVVINKTDMVSPVELARVEALVTRLNPRARQIRSVFGRVHPTDLLHTGRFDLAAAETAPGWVAELNGEHIPETIEYGISSMLFRAPEPFHPQRLWNFLEAAIDTHGVLRSKGFVWLATRPDTIALWSQAGPNGQCDPAATPVVVSGIWPDDPEERAELEQRWHPSYGDRRQELVFIGVDLPTDRLRRELESCLLTEEELDAGWEAWRLFPDPFPAWPDDEPDHEHPHPHPHPH</sequence>
<accession>A0A372FXV8</accession>
<dbReference type="Gene3D" id="3.40.50.300">
    <property type="entry name" value="P-loop containing nucleotide triphosphate hydrolases"/>
    <property type="match status" value="1"/>
</dbReference>
<keyword evidence="1" id="KW-0547">Nucleotide-binding</keyword>